<sequence>MSRTLVFVVTEDWFFVSHFLPMLRSARRAGFEPVVITRVREHRGAIEAAGGRVIALEADRRNLNPLAILKTVRRLAAILRAEDPRFVHCIALRSILVGGLAARLSGRRHCIFAVTGGGFLMARTDLVGRATIAAIAFVMRRILGRSRTQFLFENEDDPKRLGLSPRDPDVTIVGGAGVDPDHYRPTGRVPDDRLRVAVVSRMLWSKGVDLVVEAVTRARASGARIELALYGAPDPANPRSIATETLAEWSGREGIFWHGPTDDPRKVWAENDVACLASRGGEGLPRTLLEAAACGRALVTTDVPGCRSFVRDGVDGFVVPPNDAEALKRALERLAGDRDLVERMQRESRARVLDGFTEDAVSAKVEAMYGR</sequence>
<dbReference type="InterPro" id="IPR028098">
    <property type="entry name" value="Glyco_trans_4-like_N"/>
</dbReference>
<dbReference type="PANTHER" id="PTHR12526">
    <property type="entry name" value="GLYCOSYLTRANSFERASE"/>
    <property type="match status" value="1"/>
</dbReference>
<dbReference type="Gene3D" id="3.40.50.2000">
    <property type="entry name" value="Glycogen Phosphorylase B"/>
    <property type="match status" value="2"/>
</dbReference>
<reference evidence="2 3" key="1">
    <citation type="submission" date="2018-08" db="EMBL/GenBank/DDBJ databases">
        <title>Fulvimarina sp. 85, whole genome shotgun sequence.</title>
        <authorList>
            <person name="Tuo L."/>
        </authorList>
    </citation>
    <scope>NUCLEOTIDE SEQUENCE [LARGE SCALE GENOMIC DNA]</scope>
    <source>
        <strain evidence="2 3">85</strain>
    </source>
</reference>
<gene>
    <name evidence="2" type="ORF">DYI37_12115</name>
</gene>
<protein>
    <submittedName>
        <fullName evidence="2">Glycosyltransferase family 1 protein</fullName>
    </submittedName>
</protein>
<dbReference type="GO" id="GO:0016757">
    <property type="term" value="F:glycosyltransferase activity"/>
    <property type="evidence" value="ECO:0007669"/>
    <property type="project" value="UniProtKB-ARBA"/>
</dbReference>
<evidence type="ECO:0000313" key="2">
    <source>
        <dbReference type="EMBL" id="RFC63805.1"/>
    </source>
</evidence>
<keyword evidence="3" id="KW-1185">Reference proteome</keyword>
<feature type="domain" description="Glycosyltransferase subfamily 4-like N-terminal" evidence="1">
    <location>
        <begin position="6"/>
        <end position="127"/>
    </location>
</feature>
<dbReference type="CDD" id="cd03808">
    <property type="entry name" value="GT4_CapM-like"/>
    <property type="match status" value="1"/>
</dbReference>
<evidence type="ECO:0000313" key="3">
    <source>
        <dbReference type="Proteomes" id="UP000264310"/>
    </source>
</evidence>
<dbReference type="EMBL" id="QURL01000004">
    <property type="protein sequence ID" value="RFC63805.1"/>
    <property type="molecule type" value="Genomic_DNA"/>
</dbReference>
<dbReference type="Pfam" id="PF13477">
    <property type="entry name" value="Glyco_trans_4_2"/>
    <property type="match status" value="1"/>
</dbReference>
<name>A0A371X3K3_9HYPH</name>
<dbReference type="PANTHER" id="PTHR12526:SF638">
    <property type="entry name" value="SPORE COAT PROTEIN SA"/>
    <property type="match status" value="1"/>
</dbReference>
<dbReference type="Pfam" id="PF13692">
    <property type="entry name" value="Glyco_trans_1_4"/>
    <property type="match status" value="1"/>
</dbReference>
<dbReference type="AlphaFoldDB" id="A0A371X3K3"/>
<keyword evidence="2" id="KW-0808">Transferase</keyword>
<evidence type="ECO:0000259" key="1">
    <source>
        <dbReference type="Pfam" id="PF13477"/>
    </source>
</evidence>
<comment type="caution">
    <text evidence="2">The sequence shown here is derived from an EMBL/GenBank/DDBJ whole genome shotgun (WGS) entry which is preliminary data.</text>
</comment>
<accession>A0A371X3K3</accession>
<organism evidence="2 3">
    <name type="scientific">Fulvimarina endophytica</name>
    <dbReference type="NCBI Taxonomy" id="2293836"/>
    <lineage>
        <taxon>Bacteria</taxon>
        <taxon>Pseudomonadati</taxon>
        <taxon>Pseudomonadota</taxon>
        <taxon>Alphaproteobacteria</taxon>
        <taxon>Hyphomicrobiales</taxon>
        <taxon>Aurantimonadaceae</taxon>
        <taxon>Fulvimarina</taxon>
    </lineage>
</organism>
<dbReference type="Proteomes" id="UP000264310">
    <property type="component" value="Unassembled WGS sequence"/>
</dbReference>
<dbReference type="SUPFAM" id="SSF53756">
    <property type="entry name" value="UDP-Glycosyltransferase/glycogen phosphorylase"/>
    <property type="match status" value="1"/>
</dbReference>
<proteinExistence type="predicted"/>
<dbReference type="RefSeq" id="WP_116683533.1">
    <property type="nucleotide sequence ID" value="NZ_QURL01000004.1"/>
</dbReference>
<dbReference type="OrthoDB" id="9790710at2"/>